<name>A0P747_9PROT</name>
<organism evidence="2 3">
    <name type="scientific">Methylophilales bacterium HTCC2181</name>
    <dbReference type="NCBI Taxonomy" id="383631"/>
    <lineage>
        <taxon>Bacteria</taxon>
        <taxon>Pseudomonadati</taxon>
        <taxon>Pseudomonadota</taxon>
        <taxon>Betaproteobacteria</taxon>
        <taxon>Nitrosomonadales</taxon>
        <taxon>OM43 clade</taxon>
    </lineage>
</organism>
<evidence type="ECO:0000313" key="2">
    <source>
        <dbReference type="EMBL" id="EAV47357.1"/>
    </source>
</evidence>
<protein>
    <recommendedName>
        <fullName evidence="1">DUF58 domain-containing protein</fullName>
    </recommendedName>
</protein>
<dbReference type="InterPro" id="IPR002881">
    <property type="entry name" value="DUF58"/>
</dbReference>
<sequence>MRIDYFNYSISWRSKNYRYGNHLSSKIGNDFEYSGSKNFNDHPDLSSIDIKNSITDPHENIFVKTFNLNNPVNLVALCDISSSMFAMKENNSTIKLLAKIIASSAVEHGDMFSMLCYNDVIKNNLALESSNNFHTIGKWIDGLTLEGARATSDHISNIAQKVPNEKSLIFWISDFHHSHKHINTMIEQLSNHHVIPVHLSTEEEIKRLPSYGFTNFKDSELSLEREIFLRPRVKEKLLHDYRKSKEKTFHIFAKNQLMHLELDNGIDMNAIQQYFMRAVI</sequence>
<dbReference type="Proteomes" id="UP000054262">
    <property type="component" value="Unassembled WGS sequence"/>
</dbReference>
<dbReference type="PANTHER" id="PTHR33608:SF6">
    <property type="entry name" value="BLL2464 PROTEIN"/>
    <property type="match status" value="1"/>
</dbReference>
<dbReference type="Pfam" id="PF01882">
    <property type="entry name" value="DUF58"/>
    <property type="match status" value="1"/>
</dbReference>
<proteinExistence type="predicted"/>
<dbReference type="OrthoDB" id="7779014at2"/>
<dbReference type="EMBL" id="AAUX01000001">
    <property type="protein sequence ID" value="EAV47357.1"/>
    <property type="molecule type" value="Genomic_DNA"/>
</dbReference>
<dbReference type="Gene3D" id="3.40.50.410">
    <property type="entry name" value="von Willebrand factor, type A domain"/>
    <property type="match status" value="1"/>
</dbReference>
<dbReference type="AlphaFoldDB" id="A0P747"/>
<feature type="domain" description="DUF58" evidence="1">
    <location>
        <begin position="58"/>
        <end position="242"/>
    </location>
</feature>
<dbReference type="InterPro" id="IPR036465">
    <property type="entry name" value="vWFA_dom_sf"/>
</dbReference>
<gene>
    <name evidence="2" type="ORF">MB2181_04750</name>
</gene>
<keyword evidence="3" id="KW-1185">Reference proteome</keyword>
<dbReference type="SUPFAM" id="SSF53300">
    <property type="entry name" value="vWA-like"/>
    <property type="match status" value="1"/>
</dbReference>
<accession>A0P747</accession>
<evidence type="ECO:0000259" key="1">
    <source>
        <dbReference type="Pfam" id="PF01882"/>
    </source>
</evidence>
<dbReference type="PANTHER" id="PTHR33608">
    <property type="entry name" value="BLL2464 PROTEIN"/>
    <property type="match status" value="1"/>
</dbReference>
<comment type="caution">
    <text evidence="2">The sequence shown here is derived from an EMBL/GenBank/DDBJ whole genome shotgun (WGS) entry which is preliminary data.</text>
</comment>
<evidence type="ECO:0000313" key="3">
    <source>
        <dbReference type="Proteomes" id="UP000054262"/>
    </source>
</evidence>
<reference evidence="2 3" key="1">
    <citation type="submission" date="2006-11" db="EMBL/GenBank/DDBJ databases">
        <authorList>
            <person name="Giovannoni S."/>
            <person name="Vergin K."/>
            <person name="Ferriera S."/>
            <person name="Johnson J."/>
            <person name="Kravitz S."/>
            <person name="Beeson K."/>
            <person name="Sutton G."/>
            <person name="Rogers Y.-H."/>
            <person name="Friedman R."/>
            <person name="Frazier M."/>
            <person name="Venter J.C."/>
        </authorList>
    </citation>
    <scope>NUCLEOTIDE SEQUENCE [LARGE SCALE GENOMIC DNA]</scope>
    <source>
        <strain evidence="2 3">HTCC2181</strain>
    </source>
</reference>